<sequence length="43" mass="4789">MEGKGICRGYWNIVSVNQTSRCAQTSTKIKNHNRHSNISGIQA</sequence>
<evidence type="ECO:0000313" key="1">
    <source>
        <dbReference type="EMBL" id="KRX29241.1"/>
    </source>
</evidence>
<keyword evidence="2" id="KW-1185">Reference proteome</keyword>
<accession>A0A0V0SRB6</accession>
<gene>
    <name evidence="1" type="ORF">T05_3742</name>
</gene>
<evidence type="ECO:0000313" key="2">
    <source>
        <dbReference type="Proteomes" id="UP000055048"/>
    </source>
</evidence>
<dbReference type="AlphaFoldDB" id="A0A0V0SRB6"/>
<comment type="caution">
    <text evidence="1">The sequence shown here is derived from an EMBL/GenBank/DDBJ whole genome shotgun (WGS) entry which is preliminary data.</text>
</comment>
<protein>
    <submittedName>
        <fullName evidence="1">Uncharacterized protein</fullName>
    </submittedName>
</protein>
<name>A0A0V0SRB6_9BILA</name>
<organism evidence="1 2">
    <name type="scientific">Trichinella murrelli</name>
    <dbReference type="NCBI Taxonomy" id="144512"/>
    <lineage>
        <taxon>Eukaryota</taxon>
        <taxon>Metazoa</taxon>
        <taxon>Ecdysozoa</taxon>
        <taxon>Nematoda</taxon>
        <taxon>Enoplea</taxon>
        <taxon>Dorylaimia</taxon>
        <taxon>Trichinellida</taxon>
        <taxon>Trichinellidae</taxon>
        <taxon>Trichinella</taxon>
    </lineage>
</organism>
<proteinExistence type="predicted"/>
<dbReference type="EMBL" id="JYDJ01003516">
    <property type="protein sequence ID" value="KRX29241.1"/>
    <property type="molecule type" value="Genomic_DNA"/>
</dbReference>
<dbReference type="Proteomes" id="UP000055048">
    <property type="component" value="Unassembled WGS sequence"/>
</dbReference>
<reference evidence="1 2" key="1">
    <citation type="submission" date="2015-01" db="EMBL/GenBank/DDBJ databases">
        <title>Evolution of Trichinella species and genotypes.</title>
        <authorList>
            <person name="Korhonen P.K."/>
            <person name="Edoardo P."/>
            <person name="Giuseppe L.R."/>
            <person name="Gasser R.B."/>
        </authorList>
    </citation>
    <scope>NUCLEOTIDE SEQUENCE [LARGE SCALE GENOMIC DNA]</scope>
    <source>
        <strain evidence="1">ISS417</strain>
    </source>
</reference>